<dbReference type="EMBL" id="JACRJB010000052">
    <property type="protein sequence ID" value="MBI5131269.1"/>
    <property type="molecule type" value="Genomic_DNA"/>
</dbReference>
<dbReference type="Proteomes" id="UP000782519">
    <property type="component" value="Unassembled WGS sequence"/>
</dbReference>
<name>A0A933VVS0_RHOPL</name>
<protein>
    <recommendedName>
        <fullName evidence="4">SMODS and SLOG-associating 2TM effector domain-containing protein</fullName>
    </recommendedName>
</protein>
<evidence type="ECO:0000313" key="2">
    <source>
        <dbReference type="EMBL" id="MBI5131269.1"/>
    </source>
</evidence>
<keyword evidence="1" id="KW-0472">Membrane</keyword>
<dbReference type="AlphaFoldDB" id="A0A933VVS0"/>
<proteinExistence type="predicted"/>
<comment type="caution">
    <text evidence="2">The sequence shown here is derived from an EMBL/GenBank/DDBJ whole genome shotgun (WGS) entry which is preliminary data.</text>
</comment>
<organism evidence="2 3">
    <name type="scientific">Rhodopseudomonas palustris</name>
    <dbReference type="NCBI Taxonomy" id="1076"/>
    <lineage>
        <taxon>Bacteria</taxon>
        <taxon>Pseudomonadati</taxon>
        <taxon>Pseudomonadota</taxon>
        <taxon>Alphaproteobacteria</taxon>
        <taxon>Hyphomicrobiales</taxon>
        <taxon>Nitrobacteraceae</taxon>
        <taxon>Rhodopseudomonas</taxon>
    </lineage>
</organism>
<gene>
    <name evidence="2" type="ORF">HZA66_17675</name>
</gene>
<evidence type="ECO:0000313" key="3">
    <source>
        <dbReference type="Proteomes" id="UP000782519"/>
    </source>
</evidence>
<evidence type="ECO:0008006" key="4">
    <source>
        <dbReference type="Google" id="ProtNLM"/>
    </source>
</evidence>
<keyword evidence="1" id="KW-1133">Transmembrane helix</keyword>
<feature type="transmembrane region" description="Helical" evidence="1">
    <location>
        <begin position="72"/>
        <end position="91"/>
    </location>
</feature>
<feature type="transmembrane region" description="Helical" evidence="1">
    <location>
        <begin position="189"/>
        <end position="215"/>
    </location>
</feature>
<sequence length="220" mass="25296">MSWKRWSGLEMLRQTLRPMGALWSHRGEYANWLAIARLRSSFLSKATTALSLTTFALSNFTKLFVLLDIDPWRLRLIFCGALVFLIGYLLAAWRSPPEFKTATALDEIVSRMLVVSDFQFFKSRRWLATVLVEEIGTNRPRDLPRGYEDFLTERIAETAALQHWDEREAATLYYADLNLRQFVKPRSRYLALLFLGAGCLLLLIPTLDSIVRIVFGRTGG</sequence>
<evidence type="ECO:0000256" key="1">
    <source>
        <dbReference type="SAM" id="Phobius"/>
    </source>
</evidence>
<accession>A0A933VVS0</accession>
<reference evidence="2" key="1">
    <citation type="submission" date="2020-07" db="EMBL/GenBank/DDBJ databases">
        <title>Huge and variable diversity of episymbiotic CPR bacteria and DPANN archaea in groundwater ecosystems.</title>
        <authorList>
            <person name="He C.Y."/>
            <person name="Keren R."/>
            <person name="Whittaker M."/>
            <person name="Farag I.F."/>
            <person name="Doudna J."/>
            <person name="Cate J.H.D."/>
            <person name="Banfield J.F."/>
        </authorList>
    </citation>
    <scope>NUCLEOTIDE SEQUENCE</scope>
    <source>
        <strain evidence="2">NC_groundwater_1818_Pr3_B-0.1um_66_35</strain>
    </source>
</reference>
<keyword evidence="1" id="KW-0812">Transmembrane</keyword>